<accession>A0ABM8Q332</accession>
<comment type="caution">
    <text evidence="1">The sequence shown here is derived from an EMBL/GenBank/DDBJ whole genome shotgun (WGS) entry which is preliminary data.</text>
</comment>
<proteinExistence type="predicted"/>
<protein>
    <submittedName>
        <fullName evidence="1">Uncharacterized protein</fullName>
    </submittedName>
</protein>
<evidence type="ECO:0000313" key="1">
    <source>
        <dbReference type="EMBL" id="CAD7287240.1"/>
    </source>
</evidence>
<dbReference type="Proteomes" id="UP000789359">
    <property type="component" value="Unassembled WGS sequence"/>
</dbReference>
<name>A0ABM8Q332_9BACT</name>
<gene>
    <name evidence="1" type="ORF">LMG8286_00871</name>
</gene>
<dbReference type="EMBL" id="CAJHOE010000001">
    <property type="protein sequence ID" value="CAD7287240.1"/>
    <property type="molecule type" value="Genomic_DNA"/>
</dbReference>
<keyword evidence="2" id="KW-1185">Reference proteome</keyword>
<organism evidence="1 2">
    <name type="scientific">Campylobacter suis</name>
    <dbReference type="NCBI Taxonomy" id="2790657"/>
    <lineage>
        <taxon>Bacteria</taxon>
        <taxon>Pseudomonadati</taxon>
        <taxon>Campylobacterota</taxon>
        <taxon>Epsilonproteobacteria</taxon>
        <taxon>Campylobacterales</taxon>
        <taxon>Campylobacteraceae</taxon>
        <taxon>Campylobacter</taxon>
    </lineage>
</organism>
<reference evidence="1 2" key="1">
    <citation type="submission" date="2020-11" db="EMBL/GenBank/DDBJ databases">
        <authorList>
            <person name="Peeters C."/>
        </authorList>
    </citation>
    <scope>NUCLEOTIDE SEQUENCE [LARGE SCALE GENOMIC DNA]</scope>
    <source>
        <strain evidence="1 2">LMG 8286</strain>
    </source>
</reference>
<evidence type="ECO:0000313" key="2">
    <source>
        <dbReference type="Proteomes" id="UP000789359"/>
    </source>
</evidence>
<sequence length="114" mass="12844">MNFFDGFTEFDADGATVKFYKKIDQDITIIGFDSRSCVPPEPMVNAMVALNFVKDKHTKVVMINHKFPAGLIPKIKSNFNIERENLDAEQVKLTFSLKDGAGIKEFDTKQVCHG</sequence>
<dbReference type="RefSeq" id="WP_230056625.1">
    <property type="nucleotide sequence ID" value="NZ_CAJHOE010000001.1"/>
</dbReference>